<evidence type="ECO:0000259" key="5">
    <source>
        <dbReference type="PROSITE" id="PS51886"/>
    </source>
</evidence>
<comment type="similarity">
    <text evidence="2">Belongs to the OXR1 family.</text>
</comment>
<comment type="caution">
    <text evidence="6">The sequence shown here is derived from an EMBL/GenBank/DDBJ whole genome shotgun (WGS) entry which is preliminary data.</text>
</comment>
<dbReference type="SMART" id="SM00584">
    <property type="entry name" value="TLDc"/>
    <property type="match status" value="1"/>
</dbReference>
<dbReference type="Pfam" id="PF07534">
    <property type="entry name" value="TLD"/>
    <property type="match status" value="1"/>
</dbReference>
<sequence length="598" mass="67795">MRGAYCYRRRVPPSFHTTACRPRNQVLPTMSENSKFVQSQDSIFGLDITKEKCGWFGDRTPLVLGAKNDKQSLKRLKQKCHLGLPPHLRCAVWISSVARAANPQLPVTETDAYGTIGNKKSIESRWEFALNAVFPNPADRDDAVAPDLGLTQEVLNQLIHNDYPIPEEGAKQLTLVLCALQQVVGIEYSPTIPDIATLLLTHMPASYAYATIREMINDTSQFIPVSQKEYYSWCKSYEFYVQKQSSAHYKVMESCGALKPEGLDPIFKRFFTSMLKRKDVLHFMDIYLVEGCKAYFRLALSLIKLISKKELKALTLTDSESWWNEIRKKTFHPDFTLAKHLALMYPKAGKVVKLYPNRKMLRRALKYHEKWAADNMPIYVDETPPKPMGYIISDDKPITLAKPTIFRSNLAKWLPVSLKTTKLDLIYSTEIHGRSLAAFYNQCNRYKNTIVLIEAIVGSTTATIGMFASHAWNVNPASYGDGECFLFRVDPDPKCFNWTPDFSGIDDFESQAIREQYMVAKSDFLAMGANAEGTNGIRLDQDFINGESYSALGFDNEPLPGLDRNKFDIGVVEAYRLIREVDGSVVGEEEKVWDLNGL</sequence>
<dbReference type="PANTHER" id="PTHR23354">
    <property type="entry name" value="NUCLEOLAR PROTEIN 7/ESTROGEN RECEPTOR COACTIVATOR-RELATED"/>
    <property type="match status" value="1"/>
</dbReference>
<dbReference type="PANTHER" id="PTHR23354:SF62">
    <property type="entry name" value="MUSTARD, ISOFORM V"/>
    <property type="match status" value="1"/>
</dbReference>
<dbReference type="PROSITE" id="PS51886">
    <property type="entry name" value="TLDC"/>
    <property type="match status" value="1"/>
</dbReference>
<dbReference type="EMBL" id="JATAAI010000009">
    <property type="protein sequence ID" value="KAK1743391.1"/>
    <property type="molecule type" value="Genomic_DNA"/>
</dbReference>
<dbReference type="Gene3D" id="1.10.472.80">
    <property type="entry name" value="Ypt/Rab-GAP domain of gyp1p, domain 3"/>
    <property type="match status" value="1"/>
</dbReference>
<gene>
    <name evidence="6" type="ORF">QTG54_006012</name>
</gene>
<dbReference type="Proteomes" id="UP001224775">
    <property type="component" value="Unassembled WGS sequence"/>
</dbReference>
<dbReference type="Pfam" id="PF00566">
    <property type="entry name" value="RabGAP-TBC"/>
    <property type="match status" value="1"/>
</dbReference>
<evidence type="ECO:0000256" key="3">
    <source>
        <dbReference type="ARBA" id="ARBA00023128"/>
    </source>
</evidence>
<dbReference type="InterPro" id="IPR000195">
    <property type="entry name" value="Rab-GAP-TBC_dom"/>
</dbReference>
<evidence type="ECO:0000313" key="6">
    <source>
        <dbReference type="EMBL" id="KAK1743391.1"/>
    </source>
</evidence>
<accession>A0AAD8YBG1</accession>
<dbReference type="InterPro" id="IPR006571">
    <property type="entry name" value="TLDc_dom"/>
</dbReference>
<keyword evidence="7" id="KW-1185">Reference proteome</keyword>
<feature type="domain" description="TLDc" evidence="5">
    <location>
        <begin position="404"/>
        <end position="578"/>
    </location>
</feature>
<name>A0AAD8YBG1_9STRA</name>
<evidence type="ECO:0000256" key="2">
    <source>
        <dbReference type="ARBA" id="ARBA00009540"/>
    </source>
</evidence>
<evidence type="ECO:0000256" key="1">
    <source>
        <dbReference type="ARBA" id="ARBA00004173"/>
    </source>
</evidence>
<reference evidence="6" key="1">
    <citation type="submission" date="2023-06" db="EMBL/GenBank/DDBJ databases">
        <title>Survivors Of The Sea: Transcriptome response of Skeletonema marinoi to long-term dormancy.</title>
        <authorList>
            <person name="Pinder M.I.M."/>
            <person name="Kourtchenko O."/>
            <person name="Robertson E.K."/>
            <person name="Larsson T."/>
            <person name="Maumus F."/>
            <person name="Osuna-Cruz C.M."/>
            <person name="Vancaester E."/>
            <person name="Stenow R."/>
            <person name="Vandepoele K."/>
            <person name="Ploug H."/>
            <person name="Bruchert V."/>
            <person name="Godhe A."/>
            <person name="Topel M."/>
        </authorList>
    </citation>
    <scope>NUCLEOTIDE SEQUENCE</scope>
    <source>
        <strain evidence="6">R05AC</strain>
    </source>
</reference>
<comment type="subcellular location">
    <subcellularLocation>
        <location evidence="1">Mitochondrion</location>
    </subcellularLocation>
</comment>
<protein>
    <recommendedName>
        <fullName evidence="4">Oxidation resistance protein 1</fullName>
    </recommendedName>
</protein>
<organism evidence="6 7">
    <name type="scientific">Skeletonema marinoi</name>
    <dbReference type="NCBI Taxonomy" id="267567"/>
    <lineage>
        <taxon>Eukaryota</taxon>
        <taxon>Sar</taxon>
        <taxon>Stramenopiles</taxon>
        <taxon>Ochrophyta</taxon>
        <taxon>Bacillariophyta</taxon>
        <taxon>Coscinodiscophyceae</taxon>
        <taxon>Thalassiosirophycidae</taxon>
        <taxon>Thalassiosirales</taxon>
        <taxon>Skeletonemataceae</taxon>
        <taxon>Skeletonema</taxon>
        <taxon>Skeletonema marinoi-dohrnii complex</taxon>
    </lineage>
</organism>
<dbReference type="GO" id="GO:0005739">
    <property type="term" value="C:mitochondrion"/>
    <property type="evidence" value="ECO:0007669"/>
    <property type="project" value="UniProtKB-SubCell"/>
</dbReference>
<evidence type="ECO:0000313" key="7">
    <source>
        <dbReference type="Proteomes" id="UP001224775"/>
    </source>
</evidence>
<dbReference type="AlphaFoldDB" id="A0AAD8YBG1"/>
<keyword evidence="3" id="KW-0496">Mitochondrion</keyword>
<proteinExistence type="inferred from homology"/>
<evidence type="ECO:0000256" key="4">
    <source>
        <dbReference type="ARBA" id="ARBA00040604"/>
    </source>
</evidence>